<organism evidence="2">
    <name type="scientific">Rhizophora mucronata</name>
    <name type="common">Asiatic mangrove</name>
    <dbReference type="NCBI Taxonomy" id="61149"/>
    <lineage>
        <taxon>Eukaryota</taxon>
        <taxon>Viridiplantae</taxon>
        <taxon>Streptophyta</taxon>
        <taxon>Embryophyta</taxon>
        <taxon>Tracheophyta</taxon>
        <taxon>Spermatophyta</taxon>
        <taxon>Magnoliopsida</taxon>
        <taxon>eudicotyledons</taxon>
        <taxon>Gunneridae</taxon>
        <taxon>Pentapetalae</taxon>
        <taxon>rosids</taxon>
        <taxon>fabids</taxon>
        <taxon>Malpighiales</taxon>
        <taxon>Rhizophoraceae</taxon>
        <taxon>Rhizophora</taxon>
    </lineage>
</organism>
<protein>
    <submittedName>
        <fullName evidence="2">Uncharacterized protein</fullName>
    </submittedName>
</protein>
<feature type="transmembrane region" description="Helical" evidence="1">
    <location>
        <begin position="36"/>
        <end position="54"/>
    </location>
</feature>
<sequence>MLCEFYNWSMFLYSFRIPRFMLCLLYILCEKLSVNCFLVISLVFLTFSVQGSWLKCLGHTFSFRQFLEVENWPLLNCFSFVYCCRDPSLFNKMTKQKKQL</sequence>
<name>A0A2P2PRV0_RHIMU</name>
<evidence type="ECO:0000313" key="2">
    <source>
        <dbReference type="EMBL" id="MBX57464.1"/>
    </source>
</evidence>
<accession>A0A2P2PRV0</accession>
<evidence type="ECO:0000256" key="1">
    <source>
        <dbReference type="SAM" id="Phobius"/>
    </source>
</evidence>
<keyword evidence="1" id="KW-0812">Transmembrane</keyword>
<feature type="transmembrane region" description="Helical" evidence="1">
    <location>
        <begin position="6"/>
        <end position="29"/>
    </location>
</feature>
<dbReference type="AlphaFoldDB" id="A0A2P2PRV0"/>
<keyword evidence="1" id="KW-0472">Membrane</keyword>
<proteinExistence type="predicted"/>
<dbReference type="EMBL" id="GGEC01076980">
    <property type="protein sequence ID" value="MBX57464.1"/>
    <property type="molecule type" value="Transcribed_RNA"/>
</dbReference>
<reference evidence="2" key="1">
    <citation type="submission" date="2018-02" db="EMBL/GenBank/DDBJ databases">
        <title>Rhizophora mucronata_Transcriptome.</title>
        <authorList>
            <person name="Meera S.P."/>
            <person name="Sreeshan A."/>
            <person name="Augustine A."/>
        </authorList>
    </citation>
    <scope>NUCLEOTIDE SEQUENCE</scope>
    <source>
        <tissue evidence="2">Leaf</tissue>
    </source>
</reference>
<keyword evidence="1" id="KW-1133">Transmembrane helix</keyword>